<dbReference type="Pfam" id="PF00643">
    <property type="entry name" value="zf-B_box"/>
    <property type="match status" value="1"/>
</dbReference>
<dbReference type="Pfam" id="PF00622">
    <property type="entry name" value="SPRY"/>
    <property type="match status" value="1"/>
</dbReference>
<evidence type="ECO:0000256" key="5">
    <source>
        <dbReference type="SAM" id="Coils"/>
    </source>
</evidence>
<evidence type="ECO:0000256" key="2">
    <source>
        <dbReference type="ARBA" id="ARBA00022771"/>
    </source>
</evidence>
<dbReference type="InterPro" id="IPR017907">
    <property type="entry name" value="Znf_RING_CS"/>
</dbReference>
<organism evidence="9 10">
    <name type="scientific">Cyprinus carpio carpio</name>
    <dbReference type="NCBI Taxonomy" id="630221"/>
    <lineage>
        <taxon>Eukaryota</taxon>
        <taxon>Metazoa</taxon>
        <taxon>Chordata</taxon>
        <taxon>Craniata</taxon>
        <taxon>Vertebrata</taxon>
        <taxon>Euteleostomi</taxon>
        <taxon>Actinopterygii</taxon>
        <taxon>Neopterygii</taxon>
        <taxon>Teleostei</taxon>
        <taxon>Ostariophysi</taxon>
        <taxon>Cypriniformes</taxon>
        <taxon>Cyprinidae</taxon>
        <taxon>Cyprininae</taxon>
        <taxon>Cyprinus</taxon>
    </lineage>
</organism>
<feature type="domain" description="RING-type" evidence="6">
    <location>
        <begin position="13"/>
        <end position="55"/>
    </location>
</feature>
<dbReference type="InterPro" id="IPR051051">
    <property type="entry name" value="E3_ubiq-ligase_TRIM/RNF"/>
</dbReference>
<dbReference type="GO" id="GO:0005737">
    <property type="term" value="C:cytoplasm"/>
    <property type="evidence" value="ECO:0007669"/>
    <property type="project" value="UniProtKB-ARBA"/>
</dbReference>
<dbReference type="OMA" id="SENEFMC"/>
<dbReference type="Pfam" id="PF25600">
    <property type="entry name" value="TRIM_CC"/>
    <property type="match status" value="1"/>
</dbReference>
<dbReference type="SMART" id="SM00336">
    <property type="entry name" value="BBOX"/>
    <property type="match status" value="1"/>
</dbReference>
<keyword evidence="3" id="KW-0862">Zinc</keyword>
<keyword evidence="10" id="KW-1185">Reference proteome</keyword>
<dbReference type="InterPro" id="IPR001870">
    <property type="entry name" value="B30.2/SPRY"/>
</dbReference>
<evidence type="ECO:0000256" key="1">
    <source>
        <dbReference type="ARBA" id="ARBA00022723"/>
    </source>
</evidence>
<feature type="domain" description="B30.2/SPRY" evidence="8">
    <location>
        <begin position="354"/>
        <end position="542"/>
    </location>
</feature>
<dbReference type="Pfam" id="PF15227">
    <property type="entry name" value="zf-C3HC4_4"/>
    <property type="match status" value="1"/>
</dbReference>
<evidence type="ECO:0008006" key="11">
    <source>
        <dbReference type="Google" id="ProtNLM"/>
    </source>
</evidence>
<protein>
    <recommendedName>
        <fullName evidence="11">Tripartite motif-containing protein 16-like</fullName>
    </recommendedName>
</protein>
<evidence type="ECO:0000259" key="6">
    <source>
        <dbReference type="PROSITE" id="PS50089"/>
    </source>
</evidence>
<evidence type="ECO:0000259" key="7">
    <source>
        <dbReference type="PROSITE" id="PS50119"/>
    </source>
</evidence>
<evidence type="ECO:0000313" key="10">
    <source>
        <dbReference type="Proteomes" id="UP001108240"/>
    </source>
</evidence>
<feature type="coiled-coil region" evidence="5">
    <location>
        <begin position="204"/>
        <end position="231"/>
    </location>
</feature>
<keyword evidence="2 4" id="KW-0863">Zinc-finger</keyword>
<name>A0A8C1FS78_CYPCA</name>
<keyword evidence="5" id="KW-0175">Coiled coil</keyword>
<proteinExistence type="predicted"/>
<dbReference type="PROSITE" id="PS50089">
    <property type="entry name" value="ZF_RING_2"/>
    <property type="match status" value="1"/>
</dbReference>
<evidence type="ECO:0000256" key="4">
    <source>
        <dbReference type="PROSITE-ProRule" id="PRU00024"/>
    </source>
</evidence>
<dbReference type="Pfam" id="PF13765">
    <property type="entry name" value="PRY"/>
    <property type="match status" value="1"/>
</dbReference>
<reference evidence="9" key="2">
    <citation type="submission" date="2025-09" db="UniProtKB">
        <authorList>
            <consortium name="Ensembl"/>
        </authorList>
    </citation>
    <scope>IDENTIFICATION</scope>
</reference>
<dbReference type="PROSITE" id="PS50188">
    <property type="entry name" value="B302_SPRY"/>
    <property type="match status" value="1"/>
</dbReference>
<dbReference type="AlphaFoldDB" id="A0A8C1FS78"/>
<feature type="domain" description="B box-type" evidence="7">
    <location>
        <begin position="142"/>
        <end position="182"/>
    </location>
</feature>
<dbReference type="InterPro" id="IPR003877">
    <property type="entry name" value="SPRY_dom"/>
</dbReference>
<dbReference type="PROSITE" id="PS50119">
    <property type="entry name" value="ZF_BBOX"/>
    <property type="match status" value="1"/>
</dbReference>
<dbReference type="GeneTree" id="ENSGT01150000286899"/>
<dbReference type="InterPro" id="IPR001841">
    <property type="entry name" value="Znf_RING"/>
</dbReference>
<dbReference type="CDD" id="cd19769">
    <property type="entry name" value="Bbox2_TRIM16-like"/>
    <property type="match status" value="1"/>
</dbReference>
<accession>A0A8C1FS78</accession>
<sequence length="542" mass="62885">MAEARISENEFMCTVCLDLLKEPVAIHCGHSYCKSCITDYWDQEDDKNLRCPQCRHTFSPRPALDKNIMLAEVVEKLRKAKISADCYAGAGDVQCDACTGRKYKAVKSCLVCQESYCQTHFDRHEEFHSSKPHRVIDATGRLQDMICHKHDKQLEMYCITDQQCICVLCKEYEHKNHKIVSSAAQWTEDQKQLKETEMKFQHRIQQRQKDLQQLREAVASHKRSAQTAVEDTERIFTEFIRFIERSRFKVTQMIRDQEKIVESQAEELIKQMEQEIDGLKRRDAELKQLAHIRNHIYSLLSFQSLSAAPGSSDIPIVPFSSLPSFDAVRESVHQLRDKLKDFCKEEIKKICDIVTCPNIVPKTRNDLLQYSHQFTLDANTVNKCLQLSKRNRVIKYTDKIQSYPDHPDRFDYWYQVLCTQSVCGRSYWEIEWSGQYVCISVSYKSISRKGNGYECLFGHNDQSWSLFCFPSSYSLWHNNKQTDLPAVSIGSRIGVYVDHSAGTLSFYSISDMMNLIHTVQTTFTQPLYPGFYVWSGSSVKLC</sequence>
<dbReference type="PROSITE" id="PS00518">
    <property type="entry name" value="ZF_RING_1"/>
    <property type="match status" value="1"/>
</dbReference>
<dbReference type="GO" id="GO:0008270">
    <property type="term" value="F:zinc ion binding"/>
    <property type="evidence" value="ECO:0007669"/>
    <property type="project" value="UniProtKB-KW"/>
</dbReference>
<dbReference type="SMART" id="SM00589">
    <property type="entry name" value="PRY"/>
    <property type="match status" value="1"/>
</dbReference>
<evidence type="ECO:0000313" key="9">
    <source>
        <dbReference type="Ensembl" id="ENSCCRP00000097045.2"/>
    </source>
</evidence>
<dbReference type="Ensembl" id="ENSCCRT00000105329.2">
    <property type="protein sequence ID" value="ENSCCRP00000097045.2"/>
    <property type="gene ID" value="ENSCCRG00000056783.1"/>
</dbReference>
<evidence type="ECO:0000259" key="8">
    <source>
        <dbReference type="PROSITE" id="PS50188"/>
    </source>
</evidence>
<reference evidence="9" key="1">
    <citation type="submission" date="2025-08" db="UniProtKB">
        <authorList>
            <consortium name="Ensembl"/>
        </authorList>
    </citation>
    <scope>IDENTIFICATION</scope>
</reference>
<dbReference type="InterPro" id="IPR006574">
    <property type="entry name" value="PRY"/>
</dbReference>
<dbReference type="InterPro" id="IPR058030">
    <property type="entry name" value="TRIM8/14/16/25/29/45/65_CC"/>
</dbReference>
<feature type="coiled-coil region" evidence="5">
    <location>
        <begin position="255"/>
        <end position="289"/>
    </location>
</feature>
<dbReference type="CDD" id="cd16040">
    <property type="entry name" value="SPRY_PRY_SNTX"/>
    <property type="match status" value="1"/>
</dbReference>
<evidence type="ECO:0000256" key="3">
    <source>
        <dbReference type="ARBA" id="ARBA00022833"/>
    </source>
</evidence>
<dbReference type="SMART" id="SM00449">
    <property type="entry name" value="SPRY"/>
    <property type="match status" value="1"/>
</dbReference>
<keyword evidence="1" id="KW-0479">Metal-binding</keyword>
<dbReference type="PANTHER" id="PTHR25465:SF5">
    <property type="entry name" value="E3 UBIQUITIN_ISG15 LIGASE TRIM25-RELATED"/>
    <property type="match status" value="1"/>
</dbReference>
<dbReference type="PANTHER" id="PTHR25465">
    <property type="entry name" value="B-BOX DOMAIN CONTAINING"/>
    <property type="match status" value="1"/>
</dbReference>
<dbReference type="SMART" id="SM00184">
    <property type="entry name" value="RING"/>
    <property type="match status" value="1"/>
</dbReference>
<dbReference type="Proteomes" id="UP001108240">
    <property type="component" value="Unplaced"/>
</dbReference>
<dbReference type="InterPro" id="IPR000315">
    <property type="entry name" value="Znf_B-box"/>
</dbReference>